<organism evidence="2 3">
    <name type="scientific">Mycena alexandri</name>
    <dbReference type="NCBI Taxonomy" id="1745969"/>
    <lineage>
        <taxon>Eukaryota</taxon>
        <taxon>Fungi</taxon>
        <taxon>Dikarya</taxon>
        <taxon>Basidiomycota</taxon>
        <taxon>Agaricomycotina</taxon>
        <taxon>Agaricomycetes</taxon>
        <taxon>Agaricomycetidae</taxon>
        <taxon>Agaricales</taxon>
        <taxon>Marasmiineae</taxon>
        <taxon>Mycenaceae</taxon>
        <taxon>Mycena</taxon>
    </lineage>
</organism>
<protein>
    <submittedName>
        <fullName evidence="2">Uncharacterized protein</fullName>
    </submittedName>
</protein>
<evidence type="ECO:0000313" key="3">
    <source>
        <dbReference type="Proteomes" id="UP001218188"/>
    </source>
</evidence>
<evidence type="ECO:0000313" key="2">
    <source>
        <dbReference type="EMBL" id="KAJ7040666.1"/>
    </source>
</evidence>
<gene>
    <name evidence="2" type="ORF">C8F04DRAFT_1230735</name>
</gene>
<feature type="compositionally biased region" description="Basic and acidic residues" evidence="1">
    <location>
        <begin position="243"/>
        <end position="254"/>
    </location>
</feature>
<comment type="caution">
    <text evidence="2">The sequence shown here is derived from an EMBL/GenBank/DDBJ whole genome shotgun (WGS) entry which is preliminary data.</text>
</comment>
<keyword evidence="3" id="KW-1185">Reference proteome</keyword>
<feature type="region of interest" description="Disordered" evidence="1">
    <location>
        <begin position="1"/>
        <end position="210"/>
    </location>
</feature>
<evidence type="ECO:0000256" key="1">
    <source>
        <dbReference type="SAM" id="MobiDB-lite"/>
    </source>
</evidence>
<accession>A0AAD6T6E4</accession>
<feature type="compositionally biased region" description="Basic and acidic residues" evidence="1">
    <location>
        <begin position="54"/>
        <end position="66"/>
    </location>
</feature>
<reference evidence="2" key="1">
    <citation type="submission" date="2023-03" db="EMBL/GenBank/DDBJ databases">
        <title>Massive genome expansion in bonnet fungi (Mycena s.s.) driven by repeated elements and novel gene families across ecological guilds.</title>
        <authorList>
            <consortium name="Lawrence Berkeley National Laboratory"/>
            <person name="Harder C.B."/>
            <person name="Miyauchi S."/>
            <person name="Viragh M."/>
            <person name="Kuo A."/>
            <person name="Thoen E."/>
            <person name="Andreopoulos B."/>
            <person name="Lu D."/>
            <person name="Skrede I."/>
            <person name="Drula E."/>
            <person name="Henrissat B."/>
            <person name="Morin E."/>
            <person name="Kohler A."/>
            <person name="Barry K."/>
            <person name="LaButti K."/>
            <person name="Morin E."/>
            <person name="Salamov A."/>
            <person name="Lipzen A."/>
            <person name="Mereny Z."/>
            <person name="Hegedus B."/>
            <person name="Baldrian P."/>
            <person name="Stursova M."/>
            <person name="Weitz H."/>
            <person name="Taylor A."/>
            <person name="Grigoriev I.V."/>
            <person name="Nagy L.G."/>
            <person name="Martin F."/>
            <person name="Kauserud H."/>
        </authorList>
    </citation>
    <scope>NUCLEOTIDE SEQUENCE</scope>
    <source>
        <strain evidence="2">CBHHK200</strain>
    </source>
</reference>
<dbReference type="EMBL" id="JARJCM010000020">
    <property type="protein sequence ID" value="KAJ7040666.1"/>
    <property type="molecule type" value="Genomic_DNA"/>
</dbReference>
<proteinExistence type="predicted"/>
<name>A0AAD6T6E4_9AGAR</name>
<sequence length="269" mass="30648">MSTRPRYDSTTSDARASYRGHEGRRQGKTSVLPIEIPIPRIRKLPDTPRTNRNSQRDEQQRTKENRGGGQNEEGDIKVRGVWYRESGGKENPEAAQTPPRRREERAKTRRVRMRPDVQKVMTANQEQAREATQRRGHGFGNDVAREADADTSSGHGRERPNTSGGETWWQAIGTTRVGCDAEMRQRPGTTRSNSARPGETWRDWNPSKSVVNETKRLPKWQEVEGKVRGDHGMIRRQATQGRATEDTRVDDKVKLAYAQGRGTRDARRP</sequence>
<dbReference type="AlphaFoldDB" id="A0AAD6T6E4"/>
<dbReference type="Proteomes" id="UP001218188">
    <property type="component" value="Unassembled WGS sequence"/>
</dbReference>
<feature type="region of interest" description="Disordered" evidence="1">
    <location>
        <begin position="237"/>
        <end position="269"/>
    </location>
</feature>
<feature type="compositionally biased region" description="Polar residues" evidence="1">
    <location>
        <begin position="1"/>
        <end position="14"/>
    </location>
</feature>